<dbReference type="InterPro" id="IPR036365">
    <property type="entry name" value="PGBD-like_sf"/>
</dbReference>
<dbReference type="AlphaFoldDB" id="A0A917UIM4"/>
<dbReference type="Gene3D" id="1.10.101.10">
    <property type="entry name" value="PGBD-like superfamily/PGBD"/>
    <property type="match status" value="1"/>
</dbReference>
<dbReference type="Pfam" id="PF01471">
    <property type="entry name" value="PG_binding_1"/>
    <property type="match status" value="1"/>
</dbReference>
<evidence type="ECO:0000313" key="3">
    <source>
        <dbReference type="EMBL" id="GGM91888.1"/>
    </source>
</evidence>
<reference evidence="3" key="2">
    <citation type="submission" date="2020-09" db="EMBL/GenBank/DDBJ databases">
        <authorList>
            <person name="Sun Q."/>
            <person name="Zhou Y."/>
        </authorList>
    </citation>
    <scope>NUCLEOTIDE SEQUENCE</scope>
    <source>
        <strain evidence="3">CGMCC 4.7110</strain>
    </source>
</reference>
<protein>
    <recommendedName>
        <fullName evidence="5">DUF1906 domain-containing protein</fullName>
    </recommendedName>
</protein>
<keyword evidence="4" id="KW-1185">Reference proteome</keyword>
<dbReference type="InterPro" id="IPR017853">
    <property type="entry name" value="GH"/>
</dbReference>
<feature type="domain" description="Rv2525c-like glycoside hydrolase-like" evidence="2">
    <location>
        <begin position="339"/>
        <end position="520"/>
    </location>
</feature>
<evidence type="ECO:0000313" key="4">
    <source>
        <dbReference type="Proteomes" id="UP000653411"/>
    </source>
</evidence>
<dbReference type="Pfam" id="PF08924">
    <property type="entry name" value="Rv2525c_GlyHyd-like"/>
    <property type="match status" value="1"/>
</dbReference>
<evidence type="ECO:0000259" key="1">
    <source>
        <dbReference type="Pfam" id="PF01471"/>
    </source>
</evidence>
<organism evidence="3 4">
    <name type="scientific">Streptomyces fuscichromogenes</name>
    <dbReference type="NCBI Taxonomy" id="1324013"/>
    <lineage>
        <taxon>Bacteria</taxon>
        <taxon>Bacillati</taxon>
        <taxon>Actinomycetota</taxon>
        <taxon>Actinomycetes</taxon>
        <taxon>Kitasatosporales</taxon>
        <taxon>Streptomycetaceae</taxon>
        <taxon>Streptomyces</taxon>
    </lineage>
</organism>
<dbReference type="InterPro" id="IPR036366">
    <property type="entry name" value="PGBDSf"/>
</dbReference>
<evidence type="ECO:0008006" key="5">
    <source>
        <dbReference type="Google" id="ProtNLM"/>
    </source>
</evidence>
<dbReference type="SUPFAM" id="SSF51445">
    <property type="entry name" value="(Trans)glycosidases"/>
    <property type="match status" value="1"/>
</dbReference>
<dbReference type="InterPro" id="IPR015020">
    <property type="entry name" value="Rv2525c-like_Glyco_Hydro-like"/>
</dbReference>
<dbReference type="EMBL" id="BMML01000002">
    <property type="protein sequence ID" value="GGM91888.1"/>
    <property type="molecule type" value="Genomic_DNA"/>
</dbReference>
<reference evidence="3" key="1">
    <citation type="journal article" date="2014" name="Int. J. Syst. Evol. Microbiol.">
        <title>Complete genome sequence of Corynebacterium casei LMG S-19264T (=DSM 44701T), isolated from a smear-ripened cheese.</title>
        <authorList>
            <consortium name="US DOE Joint Genome Institute (JGI-PGF)"/>
            <person name="Walter F."/>
            <person name="Albersmeier A."/>
            <person name="Kalinowski J."/>
            <person name="Ruckert C."/>
        </authorList>
    </citation>
    <scope>NUCLEOTIDE SEQUENCE</scope>
    <source>
        <strain evidence="3">CGMCC 4.7110</strain>
    </source>
</reference>
<dbReference type="Gene3D" id="3.20.20.80">
    <property type="entry name" value="Glycosidases"/>
    <property type="match status" value="1"/>
</dbReference>
<dbReference type="SUPFAM" id="SSF47090">
    <property type="entry name" value="PGBD-like"/>
    <property type="match status" value="1"/>
</dbReference>
<sequence length="811" mass="86231">MGREGAFFDHERKYQGADNQKGRSVDQMVLKAQQWVNATYAGVSGYNPCTENGMTGWETIYCLTRALQHELGITTLSDNFGPTTWADLNAYGPVGRDSGNINMRTIAEAALYCKGYSGGDIDGGFNVSTGAGLTALVADMGLPGPEVPGSQLYDVEPKVFKALLTMDAYVLTAGGSSMIQTCQRWLNDAYYGKGQFFIGPCDGHFSRNVQQALVLGIQYQMGLTDSQVTGSIGPTTEGALRTTAYVADGSQDSGSAGWVRLFQCAVAFNGYDAHWGDGGGTFGSDLEATVKAFQRFSSLSASGAGDYATWMSLLVSTGDPDRKGTAFDCMYPLNATTIQTVKDNGYSIVGRYLTGGTNKVLTNSEIALIFDSGLSLFPIWQEEGNTISDFSGPLGTEAGNDAAEAAITFGIPYGTVIYFSVDFDATDDDITSAIIPHFRGINNGISAMGSQYAIGVYGCRNTCLRLEAEGLTTRSFVSGMSTGYSGNLGYPLPDNWAFDQIKDFTLATGTSGAVEIDNDIASGMDPGINSVTRPRDPNDAFYTYMIWVEARAGQWIDQGNTSRSAQELVAQYLRARTSKYVFTGSDTVFGELDQGFVDFVNTYPDEPYAGPLRDPGLLWDADIDHFGASCGAVITSGVPGDLTSADLTDFGSWGGDLVSVLAQFYLSGLSDDQAYLYAADQIAGKGDSTYFSLDDLLADMDSYVLGLPVRQGSGQPLSTGFKAGYASADAAAARRASFYSIRFGSSPDTVVAAALSAMTSNTADPQMAGIRDAFWLKTTQSVTCPTPGFMSDTALSGVATAFKDAVVQYCS</sequence>
<name>A0A917UIM4_9ACTN</name>
<dbReference type="InterPro" id="IPR002477">
    <property type="entry name" value="Peptidoglycan-bd-like"/>
</dbReference>
<dbReference type="CDD" id="cd06418">
    <property type="entry name" value="GH25_BacA-like"/>
    <property type="match status" value="1"/>
</dbReference>
<proteinExistence type="predicted"/>
<dbReference type="Proteomes" id="UP000653411">
    <property type="component" value="Unassembled WGS sequence"/>
</dbReference>
<comment type="caution">
    <text evidence="3">The sequence shown here is derived from an EMBL/GenBank/DDBJ whole genome shotgun (WGS) entry which is preliminary data.</text>
</comment>
<gene>
    <name evidence="3" type="ORF">GCM10011578_009810</name>
</gene>
<accession>A0A917UIM4</accession>
<feature type="domain" description="Peptidoglycan binding-like" evidence="1">
    <location>
        <begin position="261"/>
        <end position="312"/>
    </location>
</feature>
<evidence type="ECO:0000259" key="2">
    <source>
        <dbReference type="Pfam" id="PF08924"/>
    </source>
</evidence>